<comment type="subunit">
    <text evidence="17">Homotetramer.</text>
</comment>
<feature type="domain" description="YjeF N-terminal" evidence="21">
    <location>
        <begin position="1"/>
        <end position="185"/>
    </location>
</feature>
<dbReference type="HAMAP" id="MF_01965">
    <property type="entry name" value="NADHX_dehydratase"/>
    <property type="match status" value="1"/>
</dbReference>
<evidence type="ECO:0000259" key="20">
    <source>
        <dbReference type="PROSITE" id="PS51383"/>
    </source>
</evidence>
<comment type="cofactor">
    <cofactor evidence="18">
        <name>K(+)</name>
        <dbReference type="ChEBI" id="CHEBI:29103"/>
    </cofactor>
    <text evidence="18">Binds 1 potassium ion per subunit.</text>
</comment>
<dbReference type="GO" id="GO:0046872">
    <property type="term" value="F:metal ion binding"/>
    <property type="evidence" value="ECO:0007669"/>
    <property type="project" value="UniProtKB-UniRule"/>
</dbReference>
<comment type="function">
    <text evidence="14 18">Bifunctional enzyme that catalyzes the epimerization of the S- and R-forms of NAD(P)HX and the dehydration of the S-form of NAD(P)HX at the expense of ADP, which is converted to AMP. This allows the repair of both epimers of NAD(P)HX, a damaged form of NAD(P)H that is a result of enzymatic or heat-dependent hydration.</text>
</comment>
<keyword evidence="10 17" id="KW-0520">NAD</keyword>
<evidence type="ECO:0000256" key="7">
    <source>
        <dbReference type="ARBA" id="ARBA00022840"/>
    </source>
</evidence>
<feature type="binding site" evidence="17">
    <location>
        <position position="397"/>
    </location>
    <ligand>
        <name>AMP</name>
        <dbReference type="ChEBI" id="CHEBI:456215"/>
    </ligand>
</feature>
<dbReference type="PANTHER" id="PTHR12592">
    <property type="entry name" value="ATP-DEPENDENT (S)-NAD(P)H-HYDRATE DEHYDRATASE FAMILY MEMBER"/>
    <property type="match status" value="1"/>
</dbReference>
<keyword evidence="5 18" id="KW-0479">Metal-binding</keyword>
<dbReference type="InterPro" id="IPR017953">
    <property type="entry name" value="Carbohydrate_kinase_pred_CS"/>
</dbReference>
<comment type="caution">
    <text evidence="22">The sequence shown here is derived from an EMBL/GenBank/DDBJ whole genome shotgun (WGS) entry which is preliminary data.</text>
</comment>
<keyword evidence="13" id="KW-0511">Multifunctional enzyme</keyword>
<dbReference type="Proteomes" id="UP000255265">
    <property type="component" value="Unassembled WGS sequence"/>
</dbReference>
<dbReference type="SUPFAM" id="SSF53613">
    <property type="entry name" value="Ribokinase-like"/>
    <property type="match status" value="1"/>
</dbReference>
<dbReference type="GO" id="GO:0005524">
    <property type="term" value="F:ATP binding"/>
    <property type="evidence" value="ECO:0007669"/>
    <property type="project" value="UniProtKB-UniRule"/>
</dbReference>
<evidence type="ECO:0000256" key="12">
    <source>
        <dbReference type="ARBA" id="ARBA00023239"/>
    </source>
</evidence>
<evidence type="ECO:0000256" key="14">
    <source>
        <dbReference type="ARBA" id="ARBA00025153"/>
    </source>
</evidence>
<dbReference type="GO" id="GO:0016301">
    <property type="term" value="F:kinase activity"/>
    <property type="evidence" value="ECO:0007669"/>
    <property type="project" value="UniProtKB-KW"/>
</dbReference>
<evidence type="ECO:0000256" key="13">
    <source>
        <dbReference type="ARBA" id="ARBA00023268"/>
    </source>
</evidence>
<dbReference type="PANTHER" id="PTHR12592:SF0">
    <property type="entry name" value="ATP-DEPENDENT (S)-NAD(P)H-HYDRATE DEHYDRATASE"/>
    <property type="match status" value="1"/>
</dbReference>
<evidence type="ECO:0000256" key="4">
    <source>
        <dbReference type="ARBA" id="ARBA00009524"/>
    </source>
</evidence>
<keyword evidence="8 17" id="KW-0521">NADP</keyword>
<evidence type="ECO:0000256" key="1">
    <source>
        <dbReference type="ARBA" id="ARBA00000013"/>
    </source>
</evidence>
<comment type="similarity">
    <text evidence="4 18">In the C-terminal section; belongs to the NnrD/CARKD family.</text>
</comment>
<dbReference type="Gene3D" id="3.40.1190.20">
    <property type="match status" value="1"/>
</dbReference>
<dbReference type="InterPro" id="IPR030677">
    <property type="entry name" value="Nnr"/>
</dbReference>
<comment type="catalytic activity">
    <reaction evidence="16 17 18">
        <text>(6S)-NADPHX + ADP = AMP + phosphate + NADPH + H(+)</text>
        <dbReference type="Rhea" id="RHEA:32235"/>
        <dbReference type="ChEBI" id="CHEBI:15378"/>
        <dbReference type="ChEBI" id="CHEBI:43474"/>
        <dbReference type="ChEBI" id="CHEBI:57783"/>
        <dbReference type="ChEBI" id="CHEBI:64076"/>
        <dbReference type="ChEBI" id="CHEBI:456215"/>
        <dbReference type="ChEBI" id="CHEBI:456216"/>
        <dbReference type="EC" id="4.2.1.136"/>
    </reaction>
</comment>
<evidence type="ECO:0000256" key="2">
    <source>
        <dbReference type="ARBA" id="ARBA00000909"/>
    </source>
</evidence>
<dbReference type="PROSITE" id="PS01050">
    <property type="entry name" value="YJEF_C_2"/>
    <property type="match status" value="1"/>
</dbReference>
<evidence type="ECO:0000256" key="17">
    <source>
        <dbReference type="HAMAP-Rule" id="MF_01965"/>
    </source>
</evidence>
<dbReference type="EMBL" id="QQAV01000009">
    <property type="protein sequence ID" value="RDI21353.1"/>
    <property type="molecule type" value="Genomic_DNA"/>
</dbReference>
<keyword evidence="22" id="KW-0418">Kinase</keyword>
<proteinExistence type="inferred from homology"/>
<dbReference type="InterPro" id="IPR036652">
    <property type="entry name" value="YjeF_N_dom_sf"/>
</dbReference>
<dbReference type="EC" id="4.2.1.136" evidence="17"/>
<dbReference type="PIRSF" id="PIRSF017184">
    <property type="entry name" value="Nnr"/>
    <property type="match status" value="1"/>
</dbReference>
<comment type="function">
    <text evidence="17">Catalyzes the dehydration of the S-form of NAD(P)HX at the expense of ADP, which is converted to AMP. Together with NAD(P)HX epimerase, which catalyzes the epimerization of the S- and R-forms, the enzyme allows the repair of both epimers of NAD(P)HX, a damaged form of NAD(P)H that is a result of enzymatic or heat-dependent hydration.</text>
</comment>
<dbReference type="Gene3D" id="3.40.50.10260">
    <property type="entry name" value="YjeF N-terminal domain"/>
    <property type="match status" value="1"/>
</dbReference>
<dbReference type="Pfam" id="PF01256">
    <property type="entry name" value="Carb_kinase"/>
    <property type="match status" value="1"/>
</dbReference>
<sequence length="455" mass="46540">MRRAGAATARLAMALAPHARCIWIACGPGNNGGDGFAAALELVRRGRRVTVTFDGDAQRLPSDARDAFDRLCAAGIPIAPEAPVHFDLAVDALLGLGASRAPGGRMRDHLRRMQTRGAPVLAVDLPSGLDADTGQSSVDPGVAGPGLRHCLSLLTLKPGLFTAQGRDAADVVWFYDLGADRASVPPDARLPGRPAHASRPHDSHKGSFGDVAVIGGAPGMTGAAWLAATAALHAGAGRVFVGLLDDEAPSPAADDALMRRNPRSLALDRMTVVCGCGGGTAVDALLPEVLSRAKSLVLDADGLNALGRHPGWRELLQKRAQAHRATVLTPHPLEAARLLETDTQAVQADRLAAASQLAHALGCTVVLKGSGSVIASPDDCPRINPTGNARLATGGTGDVLAGMVGAALASGLDPQSAATQAVWWHGAAADGWPADRPFSASQLARQAGLGLAPPA</sequence>
<feature type="binding site" evidence="17">
    <location>
        <position position="223"/>
    </location>
    <ligand>
        <name>(6S)-NADPHX</name>
        <dbReference type="ChEBI" id="CHEBI:64076"/>
    </ligand>
</feature>
<dbReference type="SUPFAM" id="SSF64153">
    <property type="entry name" value="YjeF N-terminal domain-like"/>
    <property type="match status" value="1"/>
</dbReference>
<evidence type="ECO:0000256" key="3">
    <source>
        <dbReference type="ARBA" id="ARBA00006001"/>
    </source>
</evidence>
<name>A0A370F962_9BURK</name>
<dbReference type="InterPro" id="IPR029056">
    <property type="entry name" value="Ribokinase-like"/>
</dbReference>
<keyword evidence="23" id="KW-1185">Reference proteome</keyword>
<dbReference type="PROSITE" id="PS51383">
    <property type="entry name" value="YJEF_C_3"/>
    <property type="match status" value="1"/>
</dbReference>
<feature type="region of interest" description="Disordered" evidence="19">
    <location>
        <begin position="185"/>
        <end position="209"/>
    </location>
</feature>
<keyword evidence="12 17" id="KW-0456">Lyase</keyword>
<keyword evidence="6 17" id="KW-0547">Nucleotide-binding</keyword>
<dbReference type="InterPro" id="IPR004443">
    <property type="entry name" value="YjeF_N_dom"/>
</dbReference>
<keyword evidence="22" id="KW-0808">Transferase</keyword>
<evidence type="ECO:0000256" key="18">
    <source>
        <dbReference type="PIRNR" id="PIRNR017184"/>
    </source>
</evidence>
<dbReference type="PROSITE" id="PS51385">
    <property type="entry name" value="YJEF_N"/>
    <property type="match status" value="1"/>
</dbReference>
<comment type="cofactor">
    <cofactor evidence="17">
        <name>Mg(2+)</name>
        <dbReference type="ChEBI" id="CHEBI:18420"/>
    </cofactor>
</comment>
<feature type="domain" description="YjeF C-terminal" evidence="20">
    <location>
        <begin position="188"/>
        <end position="455"/>
    </location>
</feature>
<gene>
    <name evidence="17" type="primary">nnrD</name>
    <name evidence="22" type="ORF">DFR41_109152</name>
</gene>
<evidence type="ECO:0000256" key="9">
    <source>
        <dbReference type="ARBA" id="ARBA00022958"/>
    </source>
</evidence>
<keyword evidence="9 18" id="KW-0630">Potassium</keyword>
<reference evidence="22 23" key="1">
    <citation type="submission" date="2018-07" db="EMBL/GenBank/DDBJ databases">
        <title>Genomic Encyclopedia of Type Strains, Phase IV (KMG-IV): sequencing the most valuable type-strain genomes for metagenomic binning, comparative biology and taxonomic classification.</title>
        <authorList>
            <person name="Goeker M."/>
        </authorList>
    </citation>
    <scope>NUCLEOTIDE SEQUENCE [LARGE SCALE GENOMIC DNA]</scope>
    <source>
        <strain evidence="22 23">DSM 21352</strain>
    </source>
</reference>
<keyword evidence="7 17" id="KW-0067">ATP-binding</keyword>
<dbReference type="InterPro" id="IPR000631">
    <property type="entry name" value="CARKD"/>
</dbReference>
<evidence type="ECO:0000256" key="5">
    <source>
        <dbReference type="ARBA" id="ARBA00022723"/>
    </source>
</evidence>
<evidence type="ECO:0000259" key="21">
    <source>
        <dbReference type="PROSITE" id="PS51385"/>
    </source>
</evidence>
<comment type="catalytic activity">
    <reaction evidence="1 18">
        <text>(6R)-NADHX = (6S)-NADHX</text>
        <dbReference type="Rhea" id="RHEA:32215"/>
        <dbReference type="ChEBI" id="CHEBI:64074"/>
        <dbReference type="ChEBI" id="CHEBI:64075"/>
        <dbReference type="EC" id="5.1.99.6"/>
    </reaction>
</comment>
<feature type="binding site" evidence="17">
    <location>
        <position position="398"/>
    </location>
    <ligand>
        <name>(6S)-NADPHX</name>
        <dbReference type="ChEBI" id="CHEBI:64076"/>
    </ligand>
</feature>
<evidence type="ECO:0000256" key="11">
    <source>
        <dbReference type="ARBA" id="ARBA00023235"/>
    </source>
</evidence>
<feature type="binding site" evidence="17">
    <location>
        <begin position="368"/>
        <end position="372"/>
    </location>
    <ligand>
        <name>AMP</name>
        <dbReference type="ChEBI" id="CHEBI:456215"/>
    </ligand>
</feature>
<evidence type="ECO:0000256" key="15">
    <source>
        <dbReference type="ARBA" id="ARBA00048238"/>
    </source>
</evidence>
<keyword evidence="11 18" id="KW-0413">Isomerase</keyword>
<evidence type="ECO:0000256" key="10">
    <source>
        <dbReference type="ARBA" id="ARBA00023027"/>
    </source>
</evidence>
<comment type="similarity">
    <text evidence="17">Belongs to the NnrD/CARKD family.</text>
</comment>
<dbReference type="GO" id="GO:0052855">
    <property type="term" value="F:ADP-dependent NAD(P)H-hydrate dehydratase activity"/>
    <property type="evidence" value="ECO:0007669"/>
    <property type="project" value="UniProtKB-UniRule"/>
</dbReference>
<dbReference type="CDD" id="cd01171">
    <property type="entry name" value="YXKO-related"/>
    <property type="match status" value="1"/>
</dbReference>
<evidence type="ECO:0000313" key="23">
    <source>
        <dbReference type="Proteomes" id="UP000255265"/>
    </source>
</evidence>
<organism evidence="22 23">
    <name type="scientific">Pseudacidovorax intermedius</name>
    <dbReference type="NCBI Taxonomy" id="433924"/>
    <lineage>
        <taxon>Bacteria</taxon>
        <taxon>Pseudomonadati</taxon>
        <taxon>Pseudomonadota</taxon>
        <taxon>Betaproteobacteria</taxon>
        <taxon>Burkholderiales</taxon>
        <taxon>Comamonadaceae</taxon>
        <taxon>Pseudacidovorax</taxon>
    </lineage>
</organism>
<dbReference type="Pfam" id="PF03853">
    <property type="entry name" value="YjeF_N"/>
    <property type="match status" value="1"/>
</dbReference>
<evidence type="ECO:0000313" key="22">
    <source>
        <dbReference type="EMBL" id="RDI21353.1"/>
    </source>
</evidence>
<comment type="catalytic activity">
    <reaction evidence="2 18">
        <text>(6R)-NADPHX = (6S)-NADPHX</text>
        <dbReference type="Rhea" id="RHEA:32227"/>
        <dbReference type="ChEBI" id="CHEBI:64076"/>
        <dbReference type="ChEBI" id="CHEBI:64077"/>
        <dbReference type="EC" id="5.1.99.6"/>
    </reaction>
</comment>
<protein>
    <recommendedName>
        <fullName evidence="17">ADP-dependent (S)-NAD(P)H-hydrate dehydratase</fullName>
        <ecNumber evidence="17">4.2.1.136</ecNumber>
    </recommendedName>
    <alternativeName>
        <fullName evidence="17">ADP-dependent NAD(P)HX dehydratase</fullName>
    </alternativeName>
</protein>
<comment type="similarity">
    <text evidence="3 18">In the N-terminal section; belongs to the NnrE/AIBP family.</text>
</comment>
<feature type="binding site" evidence="17">
    <location>
        <position position="331"/>
    </location>
    <ligand>
        <name>(6S)-NADPHX</name>
        <dbReference type="ChEBI" id="CHEBI:64076"/>
    </ligand>
</feature>
<dbReference type="GO" id="GO:0046496">
    <property type="term" value="P:nicotinamide nucleotide metabolic process"/>
    <property type="evidence" value="ECO:0007669"/>
    <property type="project" value="UniProtKB-UniRule"/>
</dbReference>
<accession>A0A370F962</accession>
<evidence type="ECO:0000256" key="19">
    <source>
        <dbReference type="SAM" id="MobiDB-lite"/>
    </source>
</evidence>
<evidence type="ECO:0000256" key="8">
    <source>
        <dbReference type="ARBA" id="ARBA00022857"/>
    </source>
</evidence>
<dbReference type="AlphaFoldDB" id="A0A370F962"/>
<feature type="binding site" evidence="17">
    <location>
        <position position="275"/>
    </location>
    <ligand>
        <name>(6S)-NADPHX</name>
        <dbReference type="ChEBI" id="CHEBI:64076"/>
    </ligand>
</feature>
<dbReference type="GO" id="GO:0052856">
    <property type="term" value="F:NAD(P)HX epimerase activity"/>
    <property type="evidence" value="ECO:0007669"/>
    <property type="project" value="UniProtKB-EC"/>
</dbReference>
<comment type="catalytic activity">
    <reaction evidence="15 17 18">
        <text>(6S)-NADHX + ADP = AMP + phosphate + NADH + H(+)</text>
        <dbReference type="Rhea" id="RHEA:32223"/>
        <dbReference type="ChEBI" id="CHEBI:15378"/>
        <dbReference type="ChEBI" id="CHEBI:43474"/>
        <dbReference type="ChEBI" id="CHEBI:57945"/>
        <dbReference type="ChEBI" id="CHEBI:64074"/>
        <dbReference type="ChEBI" id="CHEBI:456215"/>
        <dbReference type="ChEBI" id="CHEBI:456216"/>
        <dbReference type="EC" id="4.2.1.136"/>
    </reaction>
</comment>
<dbReference type="NCBIfam" id="TIGR00196">
    <property type="entry name" value="yjeF_cterm"/>
    <property type="match status" value="1"/>
</dbReference>
<evidence type="ECO:0000256" key="6">
    <source>
        <dbReference type="ARBA" id="ARBA00022741"/>
    </source>
</evidence>
<dbReference type="GO" id="GO:0110051">
    <property type="term" value="P:metabolite repair"/>
    <property type="evidence" value="ECO:0007669"/>
    <property type="project" value="TreeGrafter"/>
</dbReference>
<evidence type="ECO:0000256" key="16">
    <source>
        <dbReference type="ARBA" id="ARBA00049209"/>
    </source>
</evidence>